<dbReference type="Gene3D" id="3.90.550.10">
    <property type="entry name" value="Spore Coat Polysaccharide Biosynthesis Protein SpsA, Chain A"/>
    <property type="match status" value="1"/>
</dbReference>
<dbReference type="SUPFAM" id="SSF53448">
    <property type="entry name" value="Nucleotide-diphospho-sugar transferases"/>
    <property type="match status" value="1"/>
</dbReference>
<evidence type="ECO:0000313" key="3">
    <source>
        <dbReference type="Proteomes" id="UP001269819"/>
    </source>
</evidence>
<dbReference type="EC" id="2.4.-.-" evidence="2"/>
<dbReference type="CDD" id="cd00761">
    <property type="entry name" value="Glyco_tranf_GTA_type"/>
    <property type="match status" value="1"/>
</dbReference>
<dbReference type="GO" id="GO:0016757">
    <property type="term" value="F:glycosyltransferase activity"/>
    <property type="evidence" value="ECO:0007669"/>
    <property type="project" value="UniProtKB-KW"/>
</dbReference>
<feature type="domain" description="Glycosyltransferase 2-like" evidence="1">
    <location>
        <begin position="23"/>
        <end position="130"/>
    </location>
</feature>
<organism evidence="2 3">
    <name type="scientific">Marinobacter xestospongiae</name>
    <dbReference type="NCBI Taxonomy" id="994319"/>
    <lineage>
        <taxon>Bacteria</taxon>
        <taxon>Pseudomonadati</taxon>
        <taxon>Pseudomonadota</taxon>
        <taxon>Gammaproteobacteria</taxon>
        <taxon>Pseudomonadales</taxon>
        <taxon>Marinobacteraceae</taxon>
        <taxon>Marinobacter</taxon>
    </lineage>
</organism>
<keyword evidence="3" id="KW-1185">Reference proteome</keyword>
<keyword evidence="2" id="KW-0328">Glycosyltransferase</keyword>
<evidence type="ECO:0000259" key="1">
    <source>
        <dbReference type="Pfam" id="PF00535"/>
    </source>
</evidence>
<dbReference type="RefSeq" id="WP_316974238.1">
    <property type="nucleotide sequence ID" value="NZ_JAWIIJ010000009.1"/>
</dbReference>
<dbReference type="EMBL" id="JAWIIJ010000009">
    <property type="protein sequence ID" value="MDV2079738.1"/>
    <property type="molecule type" value="Genomic_DNA"/>
</dbReference>
<dbReference type="Proteomes" id="UP001269819">
    <property type="component" value="Unassembled WGS sequence"/>
</dbReference>
<dbReference type="PANTHER" id="PTHR43685:SF11">
    <property type="entry name" value="GLYCOSYLTRANSFERASE TAGX-RELATED"/>
    <property type="match status" value="1"/>
</dbReference>
<dbReference type="InterPro" id="IPR001173">
    <property type="entry name" value="Glyco_trans_2-like"/>
</dbReference>
<proteinExistence type="predicted"/>
<comment type="caution">
    <text evidence="2">The sequence shown here is derived from an EMBL/GenBank/DDBJ whole genome shotgun (WGS) entry which is preliminary data.</text>
</comment>
<name>A0ABU3VZM1_9GAMM</name>
<sequence length="340" mass="36862">MSETSVPGDLAAAGDADRAVGMTVVIPAHNCEQYIEETIASVEAQTLPPVEVIVVENASSDGSRELIAQLAEESHLKIRLVTTDCPGVSNARNLGFSLAHTPLVAMLDADDRYLPGFLRSASEAFSRQPSLCLFFGNRRPLRDGEVIDEPFLERTGLPSLAFTPLAGDSRLIRDGLFELLLRGSVVSCSGAVVRRSAAYRAGLFPVSLNSSEDRCFFSRLALEGPAAYTLAPTHHYRSHPASKTGSSGWLEIRRNMVRCLAQLQLDTLERGLTATQREALQQAFSQALAGFHYSAADNGLASFLDARAWSRRAGLPVTRSPKLWLKAVKNSIGRQQPANI</sequence>
<reference evidence="2 3" key="1">
    <citation type="submission" date="2023-10" db="EMBL/GenBank/DDBJ databases">
        <title>Characteristics and mechanism of a salt-tolerant marine origin heterotrophic nitrifying- aerobic denitrifying bacteria Marinobacter xestospongiae HN1.</title>
        <authorList>
            <person name="Qi R."/>
        </authorList>
    </citation>
    <scope>NUCLEOTIDE SEQUENCE [LARGE SCALE GENOMIC DNA]</scope>
    <source>
        <strain evidence="2 3">HN1</strain>
    </source>
</reference>
<dbReference type="PANTHER" id="PTHR43685">
    <property type="entry name" value="GLYCOSYLTRANSFERASE"/>
    <property type="match status" value="1"/>
</dbReference>
<protein>
    <submittedName>
        <fullName evidence="2">Glycosyltransferase</fullName>
        <ecNumber evidence="2">2.4.-.-</ecNumber>
    </submittedName>
</protein>
<dbReference type="InterPro" id="IPR050834">
    <property type="entry name" value="Glycosyltransf_2"/>
</dbReference>
<keyword evidence="2" id="KW-0808">Transferase</keyword>
<dbReference type="InterPro" id="IPR029044">
    <property type="entry name" value="Nucleotide-diphossugar_trans"/>
</dbReference>
<dbReference type="Pfam" id="PF00535">
    <property type="entry name" value="Glycos_transf_2"/>
    <property type="match status" value="1"/>
</dbReference>
<evidence type="ECO:0000313" key="2">
    <source>
        <dbReference type="EMBL" id="MDV2079738.1"/>
    </source>
</evidence>
<gene>
    <name evidence="2" type="ORF">RYS15_13695</name>
</gene>
<accession>A0ABU3VZM1</accession>